<dbReference type="Proteomes" id="UP000758603">
    <property type="component" value="Unassembled WGS sequence"/>
</dbReference>
<keyword evidence="3" id="KW-1185">Reference proteome</keyword>
<dbReference type="AlphaFoldDB" id="A0A9P8RGI4"/>
<gene>
    <name evidence="2" type="ORF">BKA67DRAFT_696603</name>
</gene>
<reference evidence="2" key="1">
    <citation type="journal article" date="2021" name="Nat. Commun.">
        <title>Genetic determinants of endophytism in the Arabidopsis root mycobiome.</title>
        <authorList>
            <person name="Mesny F."/>
            <person name="Miyauchi S."/>
            <person name="Thiergart T."/>
            <person name="Pickel B."/>
            <person name="Atanasova L."/>
            <person name="Karlsson M."/>
            <person name="Huettel B."/>
            <person name="Barry K.W."/>
            <person name="Haridas S."/>
            <person name="Chen C."/>
            <person name="Bauer D."/>
            <person name="Andreopoulos W."/>
            <person name="Pangilinan J."/>
            <person name="LaButti K."/>
            <person name="Riley R."/>
            <person name="Lipzen A."/>
            <person name="Clum A."/>
            <person name="Drula E."/>
            <person name="Henrissat B."/>
            <person name="Kohler A."/>
            <person name="Grigoriev I.V."/>
            <person name="Martin F.M."/>
            <person name="Hacquard S."/>
        </authorList>
    </citation>
    <scope>NUCLEOTIDE SEQUENCE</scope>
    <source>
        <strain evidence="2">MPI-SDFR-AT-0073</strain>
    </source>
</reference>
<protein>
    <submittedName>
        <fullName evidence="2">Uncharacterized protein</fullName>
    </submittedName>
</protein>
<feature type="compositionally biased region" description="Polar residues" evidence="1">
    <location>
        <begin position="112"/>
        <end position="138"/>
    </location>
</feature>
<evidence type="ECO:0000313" key="2">
    <source>
        <dbReference type="EMBL" id="KAH6645593.1"/>
    </source>
</evidence>
<evidence type="ECO:0000313" key="3">
    <source>
        <dbReference type="Proteomes" id="UP000758603"/>
    </source>
</evidence>
<accession>A0A9P8RGI4</accession>
<feature type="compositionally biased region" description="Basic and acidic residues" evidence="1">
    <location>
        <begin position="141"/>
        <end position="153"/>
    </location>
</feature>
<comment type="caution">
    <text evidence="2">The sequence shown here is derived from an EMBL/GenBank/DDBJ whole genome shotgun (WGS) entry which is preliminary data.</text>
</comment>
<sequence length="354" mass="39075">MIKKLDRQIQALRPEEARSECSSFNAIDRNLSDHTRSNAQSKITPPFFFEWILPKDDKNSATSSQSNQKASPNEDTISMATSTRDESPASASPISVHKPRPPRRQDFADTNCRLSGSMSEMSNPAATARNETSGSATGWESLRDGTLHNDSKAHRNRLPFDSSPYGLTNQTIGPEHEVGVSRRSSLARNPGSAPFPSGCCSVCNFDKRTLLQHIEKVLQFSCQDEIPWESLLSGHAISSSRQKTAAMLKVSLWALRDYAMGMKISEDGEMGTEASGVTGRSVDSWNVGPTTDGISVFSHGSCHLNEQSPLSRKVGHNRIRASIRDSTGHGALRRPRKAWTSHDEQRLKAWVREK</sequence>
<evidence type="ECO:0000256" key="1">
    <source>
        <dbReference type="SAM" id="MobiDB-lite"/>
    </source>
</evidence>
<feature type="compositionally biased region" description="Polar residues" evidence="1">
    <location>
        <begin position="60"/>
        <end position="82"/>
    </location>
</feature>
<dbReference type="EMBL" id="JAGPXC010000011">
    <property type="protein sequence ID" value="KAH6645593.1"/>
    <property type="molecule type" value="Genomic_DNA"/>
</dbReference>
<organism evidence="2 3">
    <name type="scientific">Truncatella angustata</name>
    <dbReference type="NCBI Taxonomy" id="152316"/>
    <lineage>
        <taxon>Eukaryota</taxon>
        <taxon>Fungi</taxon>
        <taxon>Dikarya</taxon>
        <taxon>Ascomycota</taxon>
        <taxon>Pezizomycotina</taxon>
        <taxon>Sordariomycetes</taxon>
        <taxon>Xylariomycetidae</taxon>
        <taxon>Amphisphaeriales</taxon>
        <taxon>Sporocadaceae</taxon>
        <taxon>Truncatella</taxon>
    </lineage>
</organism>
<dbReference type="GeneID" id="70138243"/>
<proteinExistence type="predicted"/>
<feature type="region of interest" description="Disordered" evidence="1">
    <location>
        <begin position="58"/>
        <end position="172"/>
    </location>
</feature>
<dbReference type="RefSeq" id="XP_045952107.1">
    <property type="nucleotide sequence ID" value="XM_046109352.1"/>
</dbReference>
<name>A0A9P8RGI4_9PEZI</name>